<dbReference type="AlphaFoldDB" id="A0A7S4SF77"/>
<evidence type="ECO:0000256" key="3">
    <source>
        <dbReference type="SAM" id="MobiDB-lite"/>
    </source>
</evidence>
<keyword evidence="2" id="KW-0040">ANK repeat</keyword>
<evidence type="ECO:0000256" key="2">
    <source>
        <dbReference type="ARBA" id="ARBA00023043"/>
    </source>
</evidence>
<evidence type="ECO:0008006" key="5">
    <source>
        <dbReference type="Google" id="ProtNLM"/>
    </source>
</evidence>
<organism evidence="4">
    <name type="scientific">Alexandrium monilatum</name>
    <dbReference type="NCBI Taxonomy" id="311494"/>
    <lineage>
        <taxon>Eukaryota</taxon>
        <taxon>Sar</taxon>
        <taxon>Alveolata</taxon>
        <taxon>Dinophyceae</taxon>
        <taxon>Gonyaulacales</taxon>
        <taxon>Pyrocystaceae</taxon>
        <taxon>Alexandrium</taxon>
    </lineage>
</organism>
<evidence type="ECO:0000313" key="4">
    <source>
        <dbReference type="EMBL" id="CAE4643915.1"/>
    </source>
</evidence>
<dbReference type="SUPFAM" id="SSF48403">
    <property type="entry name" value="Ankyrin repeat"/>
    <property type="match status" value="1"/>
</dbReference>
<dbReference type="Gene3D" id="1.25.40.20">
    <property type="entry name" value="Ankyrin repeat-containing domain"/>
    <property type="match status" value="1"/>
</dbReference>
<gene>
    <name evidence="4" type="ORF">AMON00008_LOCUS49416</name>
</gene>
<protein>
    <recommendedName>
        <fullName evidence="5">Ubiquitin-like domain-containing protein</fullName>
    </recommendedName>
</protein>
<dbReference type="InterPro" id="IPR050889">
    <property type="entry name" value="Dendritic_Spine_Reg/Scaffold"/>
</dbReference>
<accession>A0A7S4SF77</accession>
<feature type="region of interest" description="Disordered" evidence="3">
    <location>
        <begin position="140"/>
        <end position="181"/>
    </location>
</feature>
<evidence type="ECO:0000256" key="1">
    <source>
        <dbReference type="ARBA" id="ARBA00022737"/>
    </source>
</evidence>
<name>A0A7S4SF77_9DINO</name>
<reference evidence="4" key="1">
    <citation type="submission" date="2021-01" db="EMBL/GenBank/DDBJ databases">
        <authorList>
            <person name="Corre E."/>
            <person name="Pelletier E."/>
            <person name="Niang G."/>
            <person name="Scheremetjew M."/>
            <person name="Finn R."/>
            <person name="Kale V."/>
            <person name="Holt S."/>
            <person name="Cochrane G."/>
            <person name="Meng A."/>
            <person name="Brown T."/>
            <person name="Cohen L."/>
        </authorList>
    </citation>
    <scope>NUCLEOTIDE SEQUENCE</scope>
    <source>
        <strain evidence="4">CCMP3105</strain>
    </source>
</reference>
<dbReference type="EMBL" id="HBNR01069730">
    <property type="protein sequence ID" value="CAE4643915.1"/>
    <property type="molecule type" value="Transcribed_RNA"/>
</dbReference>
<proteinExistence type="predicted"/>
<keyword evidence="1" id="KW-0677">Repeat</keyword>
<sequence length="354" mass="37630">MGQWVSWCNRRQAAAEETDTCLNDYVPAASRCTVKVVVTNLAGESIVLETLPVSAPLQEVHAFVKEQWKVPPLAQQLVLGGRIVEVPPAQSVGKALGVPNGGEVELSCVRGQLPLEEQSRLDEALMLAAARGDCPEIASLLTDGARPAGPLGRAREGAPRPQDGEFATDEPSDAEGGRTPSPLLLALAAGHAEAAELLRGRGAPEPSLELSQWLPARAFSHGDFAEVAPPALPPHARLSLVLARLDVRLLAHNADPNIRLRRGQGIRDTSSGCPLHVCCAQHQRPGAAALAELLLQLNADPNSLDGEGDTPLAHARYFRAENVAAVLRAHGAKVQGPYYNTLFQGPRRLFGLQS</sequence>
<dbReference type="PANTHER" id="PTHR24166">
    <property type="entry name" value="ROLLING PEBBLES, ISOFORM B"/>
    <property type="match status" value="1"/>
</dbReference>
<dbReference type="InterPro" id="IPR036770">
    <property type="entry name" value="Ankyrin_rpt-contain_sf"/>
</dbReference>
<dbReference type="PANTHER" id="PTHR24166:SF48">
    <property type="entry name" value="PROTEIN VAPYRIN"/>
    <property type="match status" value="1"/>
</dbReference>